<keyword evidence="2" id="KW-1185">Reference proteome</keyword>
<name>A0A8S9ZCX4_9BILA</name>
<evidence type="ECO:0000313" key="2">
    <source>
        <dbReference type="Proteomes" id="UP000605970"/>
    </source>
</evidence>
<feature type="non-terminal residue" evidence="1">
    <location>
        <position position="190"/>
    </location>
</feature>
<dbReference type="AlphaFoldDB" id="A0A8S9ZCX4"/>
<protein>
    <submittedName>
        <fullName evidence="1">TIR domain-containing protein</fullName>
    </submittedName>
</protein>
<reference evidence="1" key="1">
    <citation type="journal article" date="2020" name="Ecol. Evol.">
        <title>Genome structure and content of the rice root-knot nematode (Meloidogyne graminicola).</title>
        <authorList>
            <person name="Phan N.T."/>
            <person name="Danchin E.G.J."/>
            <person name="Klopp C."/>
            <person name="Perfus-Barbeoch L."/>
            <person name="Kozlowski D.K."/>
            <person name="Koutsovoulos G.D."/>
            <person name="Lopez-Roques C."/>
            <person name="Bouchez O."/>
            <person name="Zahm M."/>
            <person name="Besnard G."/>
            <person name="Bellafiore S."/>
        </authorList>
    </citation>
    <scope>NUCLEOTIDE SEQUENCE</scope>
    <source>
        <strain evidence="1">VN-18</strain>
    </source>
</reference>
<dbReference type="EMBL" id="JABEBT010000187">
    <property type="protein sequence ID" value="KAF7626000.1"/>
    <property type="molecule type" value="Genomic_DNA"/>
</dbReference>
<dbReference type="SUPFAM" id="SSF52200">
    <property type="entry name" value="Toll/Interleukin receptor TIR domain"/>
    <property type="match status" value="1"/>
</dbReference>
<dbReference type="Gene3D" id="3.40.50.10140">
    <property type="entry name" value="Toll/interleukin-1 receptor homology (TIR) domain"/>
    <property type="match status" value="1"/>
</dbReference>
<dbReference type="InterPro" id="IPR035897">
    <property type="entry name" value="Toll_tir_struct_dom_sf"/>
</dbReference>
<evidence type="ECO:0000313" key="1">
    <source>
        <dbReference type="EMBL" id="KAF7626000.1"/>
    </source>
</evidence>
<dbReference type="OrthoDB" id="5906198at2759"/>
<accession>A0A8S9ZCX4</accession>
<gene>
    <name evidence="1" type="ORF">Mgra_00009825</name>
</gene>
<organism evidence="1 2">
    <name type="scientific">Meloidogyne graminicola</name>
    <dbReference type="NCBI Taxonomy" id="189291"/>
    <lineage>
        <taxon>Eukaryota</taxon>
        <taxon>Metazoa</taxon>
        <taxon>Ecdysozoa</taxon>
        <taxon>Nematoda</taxon>
        <taxon>Chromadorea</taxon>
        <taxon>Rhabditida</taxon>
        <taxon>Tylenchina</taxon>
        <taxon>Tylenchomorpha</taxon>
        <taxon>Tylenchoidea</taxon>
        <taxon>Meloidogynidae</taxon>
        <taxon>Meloidogyninae</taxon>
        <taxon>Meloidogyne</taxon>
    </lineage>
</organism>
<proteinExistence type="predicted"/>
<comment type="caution">
    <text evidence="1">The sequence shown here is derived from an EMBL/GenBank/DDBJ whole genome shotgun (WGS) entry which is preliminary data.</text>
</comment>
<sequence length="190" mass="22472">STSNNIIINNLNNKNCYSSLEIKKIDIFICYAKIDELEILDLWTKLNNLGYKIHLLQKCKYYTSENINISDPLNNLIKESKLLILYISCNFIIEYLNISQLSTGIQLFKNKIFTIFSNEMNENDINLIPQKLGKIIRRKGTSRLNDPCFWDKLERYLPNNNRQQQQQEQQLNYSNNEYEQITTNNQSNFV</sequence>
<dbReference type="Proteomes" id="UP000605970">
    <property type="component" value="Unassembled WGS sequence"/>
</dbReference>